<sequence length="297" mass="32042">MAVAEHLNITRAAEQLQLTQQAVSSTIKSLERDLRVPLLSRKGRSIELTPAGKVLRDGGLPILDAAEALVRATRAAAAREGDHLIIAHTPAISSDEVFDISEPIRRAFPQASLTARQCFPDELVPAIRAGTATVGLRRGATTPRDVAAAVVAYTVLNIAVSATHPLAEKKMVTMHDLAGESLILWGPPGESFYADFLMAVCRRAGFEPKNVVNHIQGTAPTTAVIGNDHFAFVTAEPGRYHHGQCVVIPIQDPPMAPVQALWLRHTMPPLLHPLLEGDLHLGEGRKLRPDAPRQTVT</sequence>
<evidence type="ECO:0000256" key="1">
    <source>
        <dbReference type="ARBA" id="ARBA00009437"/>
    </source>
</evidence>
<evidence type="ECO:0000256" key="2">
    <source>
        <dbReference type="ARBA" id="ARBA00023015"/>
    </source>
</evidence>
<organism evidence="7 8">
    <name type="scientific">Rhodococcus rhodochrous J45</name>
    <dbReference type="NCBI Taxonomy" id="935266"/>
    <lineage>
        <taxon>Bacteria</taxon>
        <taxon>Bacillati</taxon>
        <taxon>Actinomycetota</taxon>
        <taxon>Actinomycetes</taxon>
        <taxon>Mycobacteriales</taxon>
        <taxon>Nocardiaceae</taxon>
        <taxon>Rhodococcus</taxon>
    </lineage>
</organism>
<dbReference type="SUPFAM" id="SSF46785">
    <property type="entry name" value="Winged helix' DNA-binding domain"/>
    <property type="match status" value="1"/>
</dbReference>
<evidence type="ECO:0000256" key="5">
    <source>
        <dbReference type="ARBA" id="ARBA00023163"/>
    </source>
</evidence>
<comment type="caution">
    <text evidence="7">The sequence shown here is derived from an EMBL/GenBank/DDBJ whole genome shotgun (WGS) entry which is preliminary data.</text>
</comment>
<keyword evidence="3 7" id="KW-0238">DNA-binding</keyword>
<evidence type="ECO:0000313" key="8">
    <source>
        <dbReference type="Proteomes" id="UP000317573"/>
    </source>
</evidence>
<dbReference type="PANTHER" id="PTHR30346">
    <property type="entry name" value="TRANSCRIPTIONAL DUAL REGULATOR HCAR-RELATED"/>
    <property type="match status" value="1"/>
</dbReference>
<evidence type="ECO:0000256" key="3">
    <source>
        <dbReference type="ARBA" id="ARBA00023125"/>
    </source>
</evidence>
<dbReference type="PRINTS" id="PR00039">
    <property type="entry name" value="HTHLYSR"/>
</dbReference>
<dbReference type="GO" id="GO:0003677">
    <property type="term" value="F:DNA binding"/>
    <property type="evidence" value="ECO:0007669"/>
    <property type="project" value="UniProtKB-KW"/>
</dbReference>
<dbReference type="Gene3D" id="3.40.190.10">
    <property type="entry name" value="Periplasmic binding protein-like II"/>
    <property type="match status" value="2"/>
</dbReference>
<accession>A0A562DKB3</accession>
<dbReference type="GO" id="GO:0003700">
    <property type="term" value="F:DNA-binding transcription factor activity"/>
    <property type="evidence" value="ECO:0007669"/>
    <property type="project" value="InterPro"/>
</dbReference>
<dbReference type="InterPro" id="IPR000847">
    <property type="entry name" value="LysR_HTH_N"/>
</dbReference>
<evidence type="ECO:0000256" key="4">
    <source>
        <dbReference type="ARBA" id="ARBA00023159"/>
    </source>
</evidence>
<dbReference type="InterPro" id="IPR005119">
    <property type="entry name" value="LysR_subst-bd"/>
</dbReference>
<dbReference type="Gene3D" id="1.10.10.10">
    <property type="entry name" value="Winged helix-like DNA-binding domain superfamily/Winged helix DNA-binding domain"/>
    <property type="match status" value="1"/>
</dbReference>
<dbReference type="Pfam" id="PF03466">
    <property type="entry name" value="LysR_substrate"/>
    <property type="match status" value="1"/>
</dbReference>
<reference evidence="7 8" key="1">
    <citation type="submission" date="2019-07" db="EMBL/GenBank/DDBJ databases">
        <title>Genome sequencing of lignin-degrading bacterial isolates.</title>
        <authorList>
            <person name="Gladden J."/>
        </authorList>
    </citation>
    <scope>NUCLEOTIDE SEQUENCE [LARGE SCALE GENOMIC DNA]</scope>
    <source>
        <strain evidence="7 8">J45</strain>
    </source>
</reference>
<name>A0A562DKB3_RHORH</name>
<evidence type="ECO:0000259" key="6">
    <source>
        <dbReference type="PROSITE" id="PS50931"/>
    </source>
</evidence>
<dbReference type="PANTHER" id="PTHR30346:SF28">
    <property type="entry name" value="HTH-TYPE TRANSCRIPTIONAL REGULATOR CYNR"/>
    <property type="match status" value="1"/>
</dbReference>
<dbReference type="EMBL" id="VLJT01000045">
    <property type="protein sequence ID" value="TWH10112.1"/>
    <property type="molecule type" value="Genomic_DNA"/>
</dbReference>
<proteinExistence type="inferred from homology"/>
<keyword evidence="2" id="KW-0805">Transcription regulation</keyword>
<dbReference type="Proteomes" id="UP000317573">
    <property type="component" value="Unassembled WGS sequence"/>
</dbReference>
<dbReference type="GO" id="GO:0032993">
    <property type="term" value="C:protein-DNA complex"/>
    <property type="evidence" value="ECO:0007669"/>
    <property type="project" value="TreeGrafter"/>
</dbReference>
<gene>
    <name evidence="7" type="ORF">L618_004500000160</name>
</gene>
<dbReference type="InterPro" id="IPR036390">
    <property type="entry name" value="WH_DNA-bd_sf"/>
</dbReference>
<keyword evidence="5" id="KW-0804">Transcription</keyword>
<feature type="domain" description="HTH lysR-type" evidence="6">
    <location>
        <begin position="1"/>
        <end position="49"/>
    </location>
</feature>
<dbReference type="Pfam" id="PF00126">
    <property type="entry name" value="HTH_1"/>
    <property type="match status" value="1"/>
</dbReference>
<protein>
    <submittedName>
        <fullName evidence="7">DNA-binding transcriptional LysR family regulator</fullName>
    </submittedName>
</protein>
<evidence type="ECO:0000313" key="7">
    <source>
        <dbReference type="EMBL" id="TWH10112.1"/>
    </source>
</evidence>
<dbReference type="AlphaFoldDB" id="A0A562DKB3"/>
<keyword evidence="4" id="KW-0010">Activator</keyword>
<comment type="similarity">
    <text evidence="1">Belongs to the LysR transcriptional regulatory family.</text>
</comment>
<dbReference type="InterPro" id="IPR036388">
    <property type="entry name" value="WH-like_DNA-bd_sf"/>
</dbReference>
<dbReference type="PROSITE" id="PS50931">
    <property type="entry name" value="HTH_LYSR"/>
    <property type="match status" value="1"/>
</dbReference>
<dbReference type="SUPFAM" id="SSF53850">
    <property type="entry name" value="Periplasmic binding protein-like II"/>
    <property type="match status" value="1"/>
</dbReference>